<dbReference type="EnsemblPlants" id="evm.model.10.915">
    <property type="protein sequence ID" value="cds.evm.model.10.915"/>
    <property type="gene ID" value="evm.TU.10.915"/>
</dbReference>
<protein>
    <recommendedName>
        <fullName evidence="1">Reverse transcriptase zinc-binding domain-containing protein</fullName>
    </recommendedName>
</protein>
<dbReference type="AlphaFoldDB" id="A0A803QQX8"/>
<feature type="domain" description="Reverse transcriptase zinc-binding" evidence="1">
    <location>
        <begin position="2"/>
        <end position="54"/>
    </location>
</feature>
<evidence type="ECO:0000313" key="2">
    <source>
        <dbReference type="EnsemblPlants" id="cds.evm.model.10.915"/>
    </source>
</evidence>
<accession>A0A803QQX8</accession>
<dbReference type="Pfam" id="PF13966">
    <property type="entry name" value="zf-RVT"/>
    <property type="match status" value="1"/>
</dbReference>
<dbReference type="InterPro" id="IPR026960">
    <property type="entry name" value="RVT-Znf"/>
</dbReference>
<name>A0A803QQX8_CANSA</name>
<proteinExistence type="predicted"/>
<dbReference type="Gramene" id="evm.model.10.915">
    <property type="protein sequence ID" value="cds.evm.model.10.915"/>
    <property type="gene ID" value="evm.TU.10.915"/>
</dbReference>
<dbReference type="OMA" id="NAWEWAR"/>
<keyword evidence="3" id="KW-1185">Reference proteome</keyword>
<dbReference type="Proteomes" id="UP000596661">
    <property type="component" value="Unassembled WGS sequence"/>
</dbReference>
<evidence type="ECO:0000313" key="3">
    <source>
        <dbReference type="Proteomes" id="UP000596661"/>
    </source>
</evidence>
<dbReference type="EMBL" id="UZAU01000814">
    <property type="status" value="NOT_ANNOTATED_CDS"/>
    <property type="molecule type" value="Genomic_DNA"/>
</dbReference>
<organism evidence="2 3">
    <name type="scientific">Cannabis sativa</name>
    <name type="common">Hemp</name>
    <name type="synonym">Marijuana</name>
    <dbReference type="NCBI Taxonomy" id="3483"/>
    <lineage>
        <taxon>Eukaryota</taxon>
        <taxon>Viridiplantae</taxon>
        <taxon>Streptophyta</taxon>
        <taxon>Embryophyta</taxon>
        <taxon>Tracheophyta</taxon>
        <taxon>Spermatophyta</taxon>
        <taxon>Magnoliopsida</taxon>
        <taxon>eudicotyledons</taxon>
        <taxon>Gunneridae</taxon>
        <taxon>Pentapetalae</taxon>
        <taxon>rosids</taxon>
        <taxon>fabids</taxon>
        <taxon>Rosales</taxon>
        <taxon>Cannabaceae</taxon>
        <taxon>Cannabis</taxon>
    </lineage>
</organism>
<reference evidence="2" key="1">
    <citation type="submission" date="2021-03" db="UniProtKB">
        <authorList>
            <consortium name="EnsemblPlants"/>
        </authorList>
    </citation>
    <scope>IDENTIFICATION</scope>
</reference>
<evidence type="ECO:0000259" key="1">
    <source>
        <dbReference type="Pfam" id="PF13966"/>
    </source>
</evidence>
<sequence length="158" mass="18021">MKNLVWRASNGCLPTMAQLRSKHVEVNSLCQVCSLDDESILHALVTYLVIKLCWDRVDWEEKELLVAISWAIWNARNDRVWQNKIVGMDIIILLVRGFLNQWLNAQNDGLELSFTSFLPSDGAEHWMAPQEKSVKVNVDAAMFGETRQFGIGFVARDA</sequence>